<dbReference type="AlphaFoldDB" id="A0AAV9GHB9"/>
<sequence>MDEKPGEPVTVITRSDSPVTQPRPHSVVDSDSTTTKRRLVLKRSQAYKGAFPVSCDTVLIHSFALTYFVCILISLGYILERRRYLSLHPPTQECQRNESLSTVEAQFDIDLAALDELTFTQAKLMDLAWDIGVGHGGRLLHGWIFYHVACRTVTSILEYSALPYWLLIEILFRPDSLAALHALFKSLNRTYRSTALFNILLLVLGVGHVLFFSTLWSAATGYKSPVQDGYSMPDKSWVIRTSESLRICWNVDYKRLPGIGLESGVILGPKFGSLFSSFEELNPVDMTEFQSGNGLWGNLGRVSVSEDFRNIYAYARTKYTFDRFMDAYNRKVSNIKSTNATGNDIVWDSKLPYYGELGPKGFNSVPFDIDGTKAEGPPLTIQGWQFLGEGEEKAKSANEMVWLSQEWWDPWSSPEPKTGSRHLRSTFQLNASLSADALVTAYNSTLWFRGASAHIQAPFLELGKTCANAFFPSLLGECLCYKGEPLTEDFRAGKFCTSGVDRNQYIWGFSLSLTLIGTILEAVWILISFYLWISSNQMSKLIGSGRSTTGDVRNILDLSGAITSELKRTTGWETDKELRRELSKRRPVGFAMTDGSGLGGDIGLVAIPEGQVTRRRLKLDRLRQVD</sequence>
<evidence type="ECO:0000313" key="3">
    <source>
        <dbReference type="EMBL" id="KAK4447312.1"/>
    </source>
</evidence>
<comment type="caution">
    <text evidence="3">The sequence shown here is derived from an EMBL/GenBank/DDBJ whole genome shotgun (WGS) entry which is preliminary data.</text>
</comment>
<gene>
    <name evidence="3" type="ORF">QBC34DRAFT_440071</name>
</gene>
<reference evidence="3" key="1">
    <citation type="journal article" date="2023" name="Mol. Phylogenet. Evol.">
        <title>Genome-scale phylogeny and comparative genomics of the fungal order Sordariales.</title>
        <authorList>
            <person name="Hensen N."/>
            <person name="Bonometti L."/>
            <person name="Westerberg I."/>
            <person name="Brannstrom I.O."/>
            <person name="Guillou S."/>
            <person name="Cros-Aarteil S."/>
            <person name="Calhoun S."/>
            <person name="Haridas S."/>
            <person name="Kuo A."/>
            <person name="Mondo S."/>
            <person name="Pangilinan J."/>
            <person name="Riley R."/>
            <person name="LaButti K."/>
            <person name="Andreopoulos B."/>
            <person name="Lipzen A."/>
            <person name="Chen C."/>
            <person name="Yan M."/>
            <person name="Daum C."/>
            <person name="Ng V."/>
            <person name="Clum A."/>
            <person name="Steindorff A."/>
            <person name="Ohm R.A."/>
            <person name="Martin F."/>
            <person name="Silar P."/>
            <person name="Natvig D.O."/>
            <person name="Lalanne C."/>
            <person name="Gautier V."/>
            <person name="Ament-Velasquez S.L."/>
            <person name="Kruys A."/>
            <person name="Hutchinson M.I."/>
            <person name="Powell A.J."/>
            <person name="Barry K."/>
            <person name="Miller A.N."/>
            <person name="Grigoriev I.V."/>
            <person name="Debuchy R."/>
            <person name="Gladieux P."/>
            <person name="Hiltunen Thoren M."/>
            <person name="Johannesson H."/>
        </authorList>
    </citation>
    <scope>NUCLEOTIDE SEQUENCE</scope>
    <source>
        <strain evidence="3">PSN243</strain>
    </source>
</reference>
<evidence type="ECO:0000256" key="1">
    <source>
        <dbReference type="SAM" id="MobiDB-lite"/>
    </source>
</evidence>
<evidence type="ECO:0000256" key="2">
    <source>
        <dbReference type="SAM" id="Phobius"/>
    </source>
</evidence>
<feature type="transmembrane region" description="Helical" evidence="2">
    <location>
        <begin position="195"/>
        <end position="216"/>
    </location>
</feature>
<keyword evidence="2" id="KW-0472">Membrane</keyword>
<protein>
    <submittedName>
        <fullName evidence="3">Uncharacterized protein</fullName>
    </submittedName>
</protein>
<dbReference type="EMBL" id="MU865950">
    <property type="protein sequence ID" value="KAK4447312.1"/>
    <property type="molecule type" value="Genomic_DNA"/>
</dbReference>
<keyword evidence="2" id="KW-1133">Transmembrane helix</keyword>
<keyword evidence="4" id="KW-1185">Reference proteome</keyword>
<proteinExistence type="predicted"/>
<reference evidence="3" key="2">
    <citation type="submission" date="2023-05" db="EMBL/GenBank/DDBJ databases">
        <authorList>
            <consortium name="Lawrence Berkeley National Laboratory"/>
            <person name="Steindorff A."/>
            <person name="Hensen N."/>
            <person name="Bonometti L."/>
            <person name="Westerberg I."/>
            <person name="Brannstrom I.O."/>
            <person name="Guillou S."/>
            <person name="Cros-Aarteil S."/>
            <person name="Calhoun S."/>
            <person name="Haridas S."/>
            <person name="Kuo A."/>
            <person name="Mondo S."/>
            <person name="Pangilinan J."/>
            <person name="Riley R."/>
            <person name="Labutti K."/>
            <person name="Andreopoulos B."/>
            <person name="Lipzen A."/>
            <person name="Chen C."/>
            <person name="Yanf M."/>
            <person name="Daum C."/>
            <person name="Ng V."/>
            <person name="Clum A."/>
            <person name="Ohm R."/>
            <person name="Martin F."/>
            <person name="Silar P."/>
            <person name="Natvig D."/>
            <person name="Lalanne C."/>
            <person name="Gautier V."/>
            <person name="Ament-Velasquez S.L."/>
            <person name="Kruys A."/>
            <person name="Hutchinson M.I."/>
            <person name="Powell A.J."/>
            <person name="Barry K."/>
            <person name="Miller A.N."/>
            <person name="Grigoriev I.V."/>
            <person name="Debuchy R."/>
            <person name="Gladieux P."/>
            <person name="Thoren M.H."/>
            <person name="Johannesson H."/>
        </authorList>
    </citation>
    <scope>NUCLEOTIDE SEQUENCE</scope>
    <source>
        <strain evidence="3">PSN243</strain>
    </source>
</reference>
<feature type="transmembrane region" description="Helical" evidence="2">
    <location>
        <begin position="505"/>
        <end position="533"/>
    </location>
</feature>
<dbReference type="Proteomes" id="UP001321760">
    <property type="component" value="Unassembled WGS sequence"/>
</dbReference>
<organism evidence="3 4">
    <name type="scientific">Podospora aff. communis PSN243</name>
    <dbReference type="NCBI Taxonomy" id="3040156"/>
    <lineage>
        <taxon>Eukaryota</taxon>
        <taxon>Fungi</taxon>
        <taxon>Dikarya</taxon>
        <taxon>Ascomycota</taxon>
        <taxon>Pezizomycotina</taxon>
        <taxon>Sordariomycetes</taxon>
        <taxon>Sordariomycetidae</taxon>
        <taxon>Sordariales</taxon>
        <taxon>Podosporaceae</taxon>
        <taxon>Podospora</taxon>
    </lineage>
</organism>
<feature type="transmembrane region" description="Helical" evidence="2">
    <location>
        <begin position="58"/>
        <end position="79"/>
    </location>
</feature>
<accession>A0AAV9GHB9</accession>
<name>A0AAV9GHB9_9PEZI</name>
<keyword evidence="2" id="KW-0812">Transmembrane</keyword>
<feature type="region of interest" description="Disordered" evidence="1">
    <location>
        <begin position="1"/>
        <end position="32"/>
    </location>
</feature>
<evidence type="ECO:0000313" key="4">
    <source>
        <dbReference type="Proteomes" id="UP001321760"/>
    </source>
</evidence>